<dbReference type="InterPro" id="IPR003615">
    <property type="entry name" value="HNH_nuc"/>
</dbReference>
<evidence type="ECO:0008006" key="3">
    <source>
        <dbReference type="Google" id="ProtNLM"/>
    </source>
</evidence>
<reference evidence="1 2" key="1">
    <citation type="submission" date="2015-06" db="EMBL/GenBank/DDBJ databases">
        <title>Draft genome sequencing of a biphenyl-degrading bacterium, Janthinobacterium lividum MEG1.</title>
        <authorList>
            <person name="Shimodaira J."/>
            <person name="Hatta T."/>
        </authorList>
    </citation>
    <scope>NUCLEOTIDE SEQUENCE [LARGE SCALE GENOMIC DNA]</scope>
    <source>
        <strain evidence="1 2">MEG1</strain>
    </source>
</reference>
<sequence>MAKLHNLKPRITAAPARIATMTPGAWRSDKTSSTARGYGYKWQQARAAYLVKHPFCVYCLRDAGIPISDDSVAVGMACMAKGIGLPMATVVDHVVAHRGDMKVFLDSANWQSLCAPHHSRDKQREEALGM</sequence>
<comment type="caution">
    <text evidence="1">The sequence shown here is derived from an EMBL/GenBank/DDBJ whole genome shotgun (WGS) entry which is preliminary data.</text>
</comment>
<dbReference type="RefSeq" id="WP_071076180.1">
    <property type="nucleotide sequence ID" value="NZ_LFKP01000005.1"/>
</dbReference>
<dbReference type="AlphaFoldDB" id="A0A1S1UB87"/>
<proteinExistence type="predicted"/>
<dbReference type="Proteomes" id="UP000179840">
    <property type="component" value="Unassembled WGS sequence"/>
</dbReference>
<accession>A0A1S1UB87</accession>
<dbReference type="EMBL" id="LFKP01000005">
    <property type="protein sequence ID" value="OHV97044.1"/>
    <property type="molecule type" value="Genomic_DNA"/>
</dbReference>
<name>A0A1S1UB87_9BURK</name>
<evidence type="ECO:0000313" key="2">
    <source>
        <dbReference type="Proteomes" id="UP000179840"/>
    </source>
</evidence>
<evidence type="ECO:0000313" key="1">
    <source>
        <dbReference type="EMBL" id="OHV97044.1"/>
    </source>
</evidence>
<organism evidence="1 2">
    <name type="scientific">Janthinobacterium lividum</name>
    <dbReference type="NCBI Taxonomy" id="29581"/>
    <lineage>
        <taxon>Bacteria</taxon>
        <taxon>Pseudomonadati</taxon>
        <taxon>Pseudomonadota</taxon>
        <taxon>Betaproteobacteria</taxon>
        <taxon>Burkholderiales</taxon>
        <taxon>Oxalobacteraceae</taxon>
        <taxon>Janthinobacterium</taxon>
    </lineage>
</organism>
<gene>
    <name evidence="1" type="ORF">AKG95_06985</name>
</gene>
<protein>
    <recommendedName>
        <fullName evidence="3">HNH endonuclease</fullName>
    </recommendedName>
</protein>
<dbReference type="CDD" id="cd00085">
    <property type="entry name" value="HNHc"/>
    <property type="match status" value="1"/>
</dbReference>